<evidence type="ECO:0000313" key="7">
    <source>
        <dbReference type="EMBL" id="CAK9018258.1"/>
    </source>
</evidence>
<evidence type="ECO:0000313" key="8">
    <source>
        <dbReference type="Proteomes" id="UP001642484"/>
    </source>
</evidence>
<evidence type="ECO:0000256" key="1">
    <source>
        <dbReference type="ARBA" id="ARBA00004141"/>
    </source>
</evidence>
<name>A0ABP0JVV9_9DINO</name>
<evidence type="ECO:0000256" key="4">
    <source>
        <dbReference type="ARBA" id="ARBA00022989"/>
    </source>
</evidence>
<evidence type="ECO:0000256" key="3">
    <source>
        <dbReference type="ARBA" id="ARBA00022692"/>
    </source>
</evidence>
<dbReference type="Pfam" id="PF04515">
    <property type="entry name" value="Choline_transpo"/>
    <property type="match status" value="1"/>
</dbReference>
<keyword evidence="5 6" id="KW-0472">Membrane</keyword>
<feature type="transmembrane region" description="Helical" evidence="6">
    <location>
        <begin position="202"/>
        <end position="222"/>
    </location>
</feature>
<feature type="transmembrane region" description="Helical" evidence="6">
    <location>
        <begin position="14"/>
        <end position="41"/>
    </location>
</feature>
<dbReference type="PANTHER" id="PTHR12385">
    <property type="entry name" value="CHOLINE TRANSPORTER-LIKE (SLC FAMILY 44)"/>
    <property type="match status" value="1"/>
</dbReference>
<feature type="transmembrane region" description="Helical" evidence="6">
    <location>
        <begin position="228"/>
        <end position="253"/>
    </location>
</feature>
<dbReference type="PROSITE" id="PS51257">
    <property type="entry name" value="PROKAR_LIPOPROTEIN"/>
    <property type="match status" value="1"/>
</dbReference>
<evidence type="ECO:0000256" key="2">
    <source>
        <dbReference type="ARBA" id="ARBA00007168"/>
    </source>
</evidence>
<keyword evidence="8" id="KW-1185">Reference proteome</keyword>
<gene>
    <name evidence="7" type="ORF">CCMP2556_LOCUS13196</name>
</gene>
<protein>
    <recommendedName>
        <fullName evidence="6">Choline transporter-like protein</fullName>
    </recommendedName>
</protein>
<sequence length="304" mass="33214">MVCEVLKILTFPRFALVLSMQLLFGFAWLTSCCLALGASYLRFQENSTHIALASPVIMFVYLWGSEVIGNFAQTIYCSLLMRMYLKEEDRPLRRSFLTACTLVGSACLGATVGPPGSLQSILRQAWVRRQGTSGTAVEDTGQLPSAVPCPGPVLEYCGAWANAVASMRDVSHVEAARLAKCFLTCANAEVLLEDLLMKSIRCFGSLLCGMLCSVTCVAASILRQSEKGPMYCSGFIGLLFGFVCGRAAMGFIVHSMEAFILLWSEEPEPFKELEIHQEFELRIAAELSREFGTLISNGTPVPEA</sequence>
<dbReference type="EMBL" id="CAXAMN010006591">
    <property type="protein sequence ID" value="CAK9018258.1"/>
    <property type="molecule type" value="Genomic_DNA"/>
</dbReference>
<feature type="transmembrane region" description="Helical" evidence="6">
    <location>
        <begin position="61"/>
        <end position="85"/>
    </location>
</feature>
<evidence type="ECO:0000256" key="6">
    <source>
        <dbReference type="RuleBase" id="RU368066"/>
    </source>
</evidence>
<keyword evidence="4 6" id="KW-1133">Transmembrane helix</keyword>
<comment type="subcellular location">
    <subcellularLocation>
        <location evidence="6">Cell membrane</location>
        <topology evidence="6">Multi-pass membrane protein</topology>
    </subcellularLocation>
    <subcellularLocation>
        <location evidence="1">Membrane</location>
        <topology evidence="1">Multi-pass membrane protein</topology>
    </subcellularLocation>
</comment>
<comment type="caution">
    <text evidence="7">The sequence shown here is derived from an EMBL/GenBank/DDBJ whole genome shotgun (WGS) entry which is preliminary data.</text>
</comment>
<keyword evidence="3 6" id="KW-0812">Transmembrane</keyword>
<accession>A0ABP0JVV9</accession>
<comment type="caution">
    <text evidence="6">Lacks conserved residue(s) required for the propagation of feature annotation.</text>
</comment>
<reference evidence="7 8" key="1">
    <citation type="submission" date="2024-02" db="EMBL/GenBank/DDBJ databases">
        <authorList>
            <person name="Chen Y."/>
            <person name="Shah S."/>
            <person name="Dougan E. K."/>
            <person name="Thang M."/>
            <person name="Chan C."/>
        </authorList>
    </citation>
    <scope>NUCLEOTIDE SEQUENCE [LARGE SCALE GENOMIC DNA]</scope>
</reference>
<proteinExistence type="inferred from homology"/>
<dbReference type="InterPro" id="IPR007603">
    <property type="entry name" value="Choline_transptr-like"/>
</dbReference>
<comment type="function">
    <text evidence="6">Choline transporter.</text>
</comment>
<comment type="similarity">
    <text evidence="2 6">Belongs to the CTL (choline transporter-like) family.</text>
</comment>
<dbReference type="Proteomes" id="UP001642484">
    <property type="component" value="Unassembled WGS sequence"/>
</dbReference>
<evidence type="ECO:0000256" key="5">
    <source>
        <dbReference type="ARBA" id="ARBA00023136"/>
    </source>
</evidence>
<organism evidence="7 8">
    <name type="scientific">Durusdinium trenchii</name>
    <dbReference type="NCBI Taxonomy" id="1381693"/>
    <lineage>
        <taxon>Eukaryota</taxon>
        <taxon>Sar</taxon>
        <taxon>Alveolata</taxon>
        <taxon>Dinophyceae</taxon>
        <taxon>Suessiales</taxon>
        <taxon>Symbiodiniaceae</taxon>
        <taxon>Durusdinium</taxon>
    </lineage>
</organism>